<evidence type="ECO:0000313" key="3">
    <source>
        <dbReference type="EMBL" id="KKU02969.1"/>
    </source>
</evidence>
<feature type="transmembrane region" description="Helical" evidence="2">
    <location>
        <begin position="143"/>
        <end position="163"/>
    </location>
</feature>
<dbReference type="EMBL" id="LCKT01000047">
    <property type="protein sequence ID" value="KKU02969.1"/>
    <property type="molecule type" value="Genomic_DNA"/>
</dbReference>
<feature type="transmembrane region" description="Helical" evidence="2">
    <location>
        <begin position="58"/>
        <end position="76"/>
    </location>
</feature>
<feature type="compositionally biased region" description="Basic residues" evidence="1">
    <location>
        <begin position="194"/>
        <end position="203"/>
    </location>
</feature>
<comment type="caution">
    <text evidence="3">The sequence shown here is derived from an EMBL/GenBank/DDBJ whole genome shotgun (WGS) entry which is preliminary data.</text>
</comment>
<evidence type="ECO:0000256" key="1">
    <source>
        <dbReference type="SAM" id="MobiDB-lite"/>
    </source>
</evidence>
<organism evidence="3 4">
    <name type="scientific">Candidatus Giovannonibacteria bacterium GW2011_GWA2_45_21</name>
    <dbReference type="NCBI Taxonomy" id="1618649"/>
    <lineage>
        <taxon>Bacteria</taxon>
        <taxon>Candidatus Giovannoniibacteriota</taxon>
    </lineage>
</organism>
<gene>
    <name evidence="3" type="ORF">UX06_C0047G0001</name>
</gene>
<name>A0A0G1M416_9BACT</name>
<proteinExistence type="predicted"/>
<accession>A0A0G1M416</accession>
<dbReference type="AlphaFoldDB" id="A0A0G1M416"/>
<feature type="region of interest" description="Disordered" evidence="1">
    <location>
        <begin position="167"/>
        <end position="203"/>
    </location>
</feature>
<dbReference type="Proteomes" id="UP000034696">
    <property type="component" value="Unassembled WGS sequence"/>
</dbReference>
<keyword evidence="2" id="KW-0472">Membrane</keyword>
<evidence type="ECO:0000256" key="2">
    <source>
        <dbReference type="SAM" id="Phobius"/>
    </source>
</evidence>
<keyword evidence="2" id="KW-1133">Transmembrane helix</keyword>
<sequence length="203" mass="21896">MTPTSVAEQIRNSLSGGEGFLEDSVITADTVKLSGSNQSVFADQLKDVPNYYQQIKKTPVYLAILSLLTVLGVVFLSTSRTRGLRRVGITLTTVGILLLISAYALDWGVNKKLLPQLNLENKVLQEKLKTLVSDITASVDKTYYTFGGVYAGLGALAIGLPPFMNKRRGGPMPEEPVHHEGPAHTAAAAEPPPVKKKTPPKIQ</sequence>
<feature type="transmembrane region" description="Helical" evidence="2">
    <location>
        <begin position="88"/>
        <end position="105"/>
    </location>
</feature>
<protein>
    <submittedName>
        <fullName evidence="3">Uncharacterized protein</fullName>
    </submittedName>
</protein>
<keyword evidence="2" id="KW-0812">Transmembrane</keyword>
<reference evidence="3 4" key="1">
    <citation type="journal article" date="2015" name="Nature">
        <title>rRNA introns, odd ribosomes, and small enigmatic genomes across a large radiation of phyla.</title>
        <authorList>
            <person name="Brown C.T."/>
            <person name="Hug L.A."/>
            <person name="Thomas B.C."/>
            <person name="Sharon I."/>
            <person name="Castelle C.J."/>
            <person name="Singh A."/>
            <person name="Wilkins M.J."/>
            <person name="Williams K.H."/>
            <person name="Banfield J.F."/>
        </authorList>
    </citation>
    <scope>NUCLEOTIDE SEQUENCE [LARGE SCALE GENOMIC DNA]</scope>
</reference>
<evidence type="ECO:0000313" key="4">
    <source>
        <dbReference type="Proteomes" id="UP000034696"/>
    </source>
</evidence>